<sequence length="130" mass="14876">MSSDDGDVGMEDDDDEGEDFMLNDELFKRIMASASRKQQHSYRVSYQLDVGSSIDPDMYDITAWEQELRDAPNDDDEVRPPSEYDDEAEELAAYAEEAALWEELEAQADDIFSLSDLEDTQSVDEDVEMR</sequence>
<gene>
    <name evidence="1" type="ORF">BV25DRAFT_1827396</name>
</gene>
<reference evidence="1" key="1">
    <citation type="submission" date="2021-03" db="EMBL/GenBank/DDBJ databases">
        <authorList>
            <consortium name="DOE Joint Genome Institute"/>
            <person name="Ahrendt S."/>
            <person name="Looney B.P."/>
            <person name="Miyauchi S."/>
            <person name="Morin E."/>
            <person name="Drula E."/>
            <person name="Courty P.E."/>
            <person name="Chicoki N."/>
            <person name="Fauchery L."/>
            <person name="Kohler A."/>
            <person name="Kuo A."/>
            <person name="Labutti K."/>
            <person name="Pangilinan J."/>
            <person name="Lipzen A."/>
            <person name="Riley R."/>
            <person name="Andreopoulos W."/>
            <person name="He G."/>
            <person name="Johnson J."/>
            <person name="Barry K.W."/>
            <person name="Grigoriev I.V."/>
            <person name="Nagy L."/>
            <person name="Hibbett D."/>
            <person name="Henrissat B."/>
            <person name="Matheny P.B."/>
            <person name="Labbe J."/>
            <person name="Martin F."/>
        </authorList>
    </citation>
    <scope>NUCLEOTIDE SEQUENCE</scope>
    <source>
        <strain evidence="1">HHB10654</strain>
    </source>
</reference>
<proteinExistence type="predicted"/>
<reference evidence="1" key="2">
    <citation type="journal article" date="2022" name="New Phytol.">
        <title>Evolutionary transition to the ectomycorrhizal habit in the genomes of a hyperdiverse lineage of mushroom-forming fungi.</title>
        <authorList>
            <person name="Looney B."/>
            <person name="Miyauchi S."/>
            <person name="Morin E."/>
            <person name="Drula E."/>
            <person name="Courty P.E."/>
            <person name="Kohler A."/>
            <person name="Kuo A."/>
            <person name="LaButti K."/>
            <person name="Pangilinan J."/>
            <person name="Lipzen A."/>
            <person name="Riley R."/>
            <person name="Andreopoulos W."/>
            <person name="He G."/>
            <person name="Johnson J."/>
            <person name="Nolan M."/>
            <person name="Tritt A."/>
            <person name="Barry K.W."/>
            <person name="Grigoriev I.V."/>
            <person name="Nagy L.G."/>
            <person name="Hibbett D."/>
            <person name="Henrissat B."/>
            <person name="Matheny P.B."/>
            <person name="Labbe J."/>
            <person name="Martin F.M."/>
        </authorList>
    </citation>
    <scope>NUCLEOTIDE SEQUENCE</scope>
    <source>
        <strain evidence="1">HHB10654</strain>
    </source>
</reference>
<name>A0ACB8SY62_9AGAM</name>
<protein>
    <submittedName>
        <fullName evidence="1">Uncharacterized protein</fullName>
    </submittedName>
</protein>
<evidence type="ECO:0000313" key="2">
    <source>
        <dbReference type="Proteomes" id="UP000814140"/>
    </source>
</evidence>
<evidence type="ECO:0000313" key="1">
    <source>
        <dbReference type="EMBL" id="KAI0060836.1"/>
    </source>
</evidence>
<accession>A0ACB8SY62</accession>
<dbReference type="Proteomes" id="UP000814140">
    <property type="component" value="Unassembled WGS sequence"/>
</dbReference>
<organism evidence="1 2">
    <name type="scientific">Artomyces pyxidatus</name>
    <dbReference type="NCBI Taxonomy" id="48021"/>
    <lineage>
        <taxon>Eukaryota</taxon>
        <taxon>Fungi</taxon>
        <taxon>Dikarya</taxon>
        <taxon>Basidiomycota</taxon>
        <taxon>Agaricomycotina</taxon>
        <taxon>Agaricomycetes</taxon>
        <taxon>Russulales</taxon>
        <taxon>Auriscalpiaceae</taxon>
        <taxon>Artomyces</taxon>
    </lineage>
</organism>
<dbReference type="EMBL" id="MU277216">
    <property type="protein sequence ID" value="KAI0060836.1"/>
    <property type="molecule type" value="Genomic_DNA"/>
</dbReference>
<comment type="caution">
    <text evidence="1">The sequence shown here is derived from an EMBL/GenBank/DDBJ whole genome shotgun (WGS) entry which is preliminary data.</text>
</comment>
<keyword evidence="2" id="KW-1185">Reference proteome</keyword>